<keyword evidence="2" id="KW-1185">Reference proteome</keyword>
<dbReference type="EMBL" id="CP001322">
    <property type="protein sequence ID" value="ACL05241.1"/>
    <property type="molecule type" value="Genomic_DNA"/>
</dbReference>
<evidence type="ECO:0000313" key="1">
    <source>
        <dbReference type="EMBL" id="ACL05241.1"/>
    </source>
</evidence>
<proteinExistence type="predicted"/>
<dbReference type="RefSeq" id="WP_015948298.1">
    <property type="nucleotide sequence ID" value="NC_011768.1"/>
</dbReference>
<gene>
    <name evidence="1" type="ordered locus">Dalk_3553</name>
</gene>
<name>B8FC36_DESAL</name>
<sequence length="134" mass="13781">MAGVQSKPAGRLSRQAARDLSDYQHHAAVINTDGEFDYGDSSAGAVVLGVLQNAPDAQGRVAEIATAGTSLLRVDGASVNIAPGDHLGSNSNYHGVKVSADDDLFFAVALEAATADDDLIEVMLLGPRYLGVSA</sequence>
<dbReference type="KEGG" id="dal:Dalk_3553"/>
<protein>
    <submittedName>
        <fullName evidence="1">Uncharacterized protein</fullName>
    </submittedName>
</protein>
<dbReference type="AlphaFoldDB" id="B8FC36"/>
<dbReference type="HOGENOM" id="CLU_1892802_0_0_7"/>
<accession>B8FC36</accession>
<reference evidence="1 2" key="1">
    <citation type="journal article" date="2012" name="Environ. Microbiol.">
        <title>The genome sequence of Desulfatibacillum alkenivorans AK-01: a blueprint for anaerobic alkane oxidation.</title>
        <authorList>
            <person name="Callaghan A.V."/>
            <person name="Morris B.E."/>
            <person name="Pereira I.A."/>
            <person name="McInerney M.J."/>
            <person name="Austin R.N."/>
            <person name="Groves J.T."/>
            <person name="Kukor J.J."/>
            <person name="Suflita J.M."/>
            <person name="Young L.Y."/>
            <person name="Zylstra G.J."/>
            <person name="Wawrik B."/>
        </authorList>
    </citation>
    <scope>NUCLEOTIDE SEQUENCE [LARGE SCALE GENOMIC DNA]</scope>
    <source>
        <strain evidence="1 2">AK-01</strain>
    </source>
</reference>
<evidence type="ECO:0000313" key="2">
    <source>
        <dbReference type="Proteomes" id="UP000000739"/>
    </source>
</evidence>
<organism evidence="1 2">
    <name type="scientific">Desulfatibacillum aliphaticivorans</name>
    <dbReference type="NCBI Taxonomy" id="218208"/>
    <lineage>
        <taxon>Bacteria</taxon>
        <taxon>Pseudomonadati</taxon>
        <taxon>Thermodesulfobacteriota</taxon>
        <taxon>Desulfobacteria</taxon>
        <taxon>Desulfobacterales</taxon>
        <taxon>Desulfatibacillaceae</taxon>
        <taxon>Desulfatibacillum</taxon>
    </lineage>
</organism>
<dbReference type="Proteomes" id="UP000000739">
    <property type="component" value="Chromosome"/>
</dbReference>